<sequence>MVSSNLSDPATMTRTSYPNKMVRCLELPEIVLHIFSFLDSRTLGYTVHLVCRYWLELCRSRMERRVHWDYRWTGLGLETVLPRLCGASLAQICFEGSENNLTNNNAFKDLLLAYEDWYQEGQRQQNSHQSDLINKKGRLFDTPLTRLEATFCNVPMSFLSDFPFPSSLTNLILEFGSSQTNTFDPSLLLRQCPLLEDLLIARWEGWYVDGPWIPRDHDRRQTFPLKGIALIYPVFHQSDLEDLLRFTPNLVELKLAGVMEDDQSFEISRPTGRIHYNRQGFCELVRSLPIKLDSFLFSFLSPSLQSDDGTQSIVTELCPNSHEWCLWTPDTTPALLKSLESLPNVITNLELCWNYLEDSGSQPCGQDSEVNVPRLLHQYLCTSPHLLRLKSLQAAYPLRGMDLHRRVGFSWLTPNTEFSWTAIEDKKHIQPGIWACRKLKKVELVVHDHEGSQISTPVSSRIIFGYLSTVCPELEFVDLRVPRVCRKNPESPLYQPVIFKRLDGGMCFLTRLKKLKLLKVCTEAWTADYECGDIDLNWLLPGGRDAEEKQRRREKMEEWHDWLDEERQLEAERLAFGTGNAPMLKSADPSIPFNTKVHNQLKDLGLLSEVKSVIEEMDRDDGPEYLTQFAELSFGLHLGQRAETIMNRVFPDRRRS</sequence>
<reference evidence="2" key="1">
    <citation type="journal article" date="2020" name="Fungal Divers.">
        <title>Resolving the Mortierellaceae phylogeny through synthesis of multi-gene phylogenetics and phylogenomics.</title>
        <authorList>
            <person name="Vandepol N."/>
            <person name="Liber J."/>
            <person name="Desiro A."/>
            <person name="Na H."/>
            <person name="Kennedy M."/>
            <person name="Barry K."/>
            <person name="Grigoriev I.V."/>
            <person name="Miller A.N."/>
            <person name="O'Donnell K."/>
            <person name="Stajich J.E."/>
            <person name="Bonito G."/>
        </authorList>
    </citation>
    <scope>NUCLEOTIDE SEQUENCE</scope>
    <source>
        <strain evidence="2">NRRL 2591</strain>
    </source>
</reference>
<feature type="domain" description="F-box" evidence="1">
    <location>
        <begin position="28"/>
        <end position="60"/>
    </location>
</feature>
<dbReference type="SUPFAM" id="SSF81383">
    <property type="entry name" value="F-box domain"/>
    <property type="match status" value="1"/>
</dbReference>
<dbReference type="Pfam" id="PF12937">
    <property type="entry name" value="F-box-like"/>
    <property type="match status" value="1"/>
</dbReference>
<dbReference type="Proteomes" id="UP000723463">
    <property type="component" value="Unassembled WGS sequence"/>
</dbReference>
<organism evidence="2 3">
    <name type="scientific">Mortierella hygrophila</name>
    <dbReference type="NCBI Taxonomy" id="979708"/>
    <lineage>
        <taxon>Eukaryota</taxon>
        <taxon>Fungi</taxon>
        <taxon>Fungi incertae sedis</taxon>
        <taxon>Mucoromycota</taxon>
        <taxon>Mortierellomycotina</taxon>
        <taxon>Mortierellomycetes</taxon>
        <taxon>Mortierellales</taxon>
        <taxon>Mortierellaceae</taxon>
        <taxon>Mortierella</taxon>
    </lineage>
</organism>
<evidence type="ECO:0000259" key="1">
    <source>
        <dbReference type="Pfam" id="PF12937"/>
    </source>
</evidence>
<evidence type="ECO:0000313" key="3">
    <source>
        <dbReference type="Proteomes" id="UP000723463"/>
    </source>
</evidence>
<accession>A0A9P6K0G9</accession>
<name>A0A9P6K0G9_9FUNG</name>
<dbReference type="AlphaFoldDB" id="A0A9P6K0G9"/>
<dbReference type="InterPro" id="IPR001810">
    <property type="entry name" value="F-box_dom"/>
</dbReference>
<proteinExistence type="predicted"/>
<comment type="caution">
    <text evidence="2">The sequence shown here is derived from an EMBL/GenBank/DDBJ whole genome shotgun (WGS) entry which is preliminary data.</text>
</comment>
<dbReference type="Gene3D" id="1.20.1280.50">
    <property type="match status" value="1"/>
</dbReference>
<dbReference type="CDD" id="cd09917">
    <property type="entry name" value="F-box_SF"/>
    <property type="match status" value="1"/>
</dbReference>
<gene>
    <name evidence="2" type="ORF">EC957_004595</name>
</gene>
<dbReference type="EMBL" id="JAAAXW010000212">
    <property type="protein sequence ID" value="KAF9540156.1"/>
    <property type="molecule type" value="Genomic_DNA"/>
</dbReference>
<protein>
    <recommendedName>
        <fullName evidence="1">F-box domain-containing protein</fullName>
    </recommendedName>
</protein>
<dbReference type="InterPro" id="IPR036047">
    <property type="entry name" value="F-box-like_dom_sf"/>
</dbReference>
<evidence type="ECO:0000313" key="2">
    <source>
        <dbReference type="EMBL" id="KAF9540156.1"/>
    </source>
</evidence>
<keyword evidence="3" id="KW-1185">Reference proteome</keyword>